<sequence>MSKRKNEWTEEKIEKYIKEGRGQGELNNYKPWLMIQNVSSNGNESRPRGWKTNRKHDFLSNLERDYFFILEWLDNIIDIREQFPLDRELTYKIAMEKGISHSIDSKHDTLMVMTTDFVLTVREGKEIKYIARTVKVGAELEDKRVIEKFEIEREYWERKGIDWGIVTEKDISSEMANNISWFHKSYYVEGISDVGFIKIFLKYILSFSNENTNLIDAFNQFDDQYNLDNGQALVYFKHLVARKYIFIDILTNKINLRRLKIKNISFRIGGDESYDYAIG</sequence>
<dbReference type="SUPFAM" id="SSF52980">
    <property type="entry name" value="Restriction endonuclease-like"/>
    <property type="match status" value="1"/>
</dbReference>
<keyword evidence="3" id="KW-0378">Hydrolase</keyword>
<feature type="domain" description="TnsA endonuclease N-terminal" evidence="2">
    <location>
        <begin position="74"/>
        <end position="168"/>
    </location>
</feature>
<dbReference type="CDD" id="cd22362">
    <property type="entry name" value="TnsA_endonuclease-like"/>
    <property type="match status" value="1"/>
</dbReference>
<dbReference type="InterPro" id="IPR011335">
    <property type="entry name" value="Restrct_endonuc-II-like"/>
</dbReference>
<organism evidence="3 4">
    <name type="scientific">Bacillus mycoides</name>
    <dbReference type="NCBI Taxonomy" id="1405"/>
    <lineage>
        <taxon>Bacteria</taxon>
        <taxon>Bacillati</taxon>
        <taxon>Bacillota</taxon>
        <taxon>Bacilli</taxon>
        <taxon>Bacillales</taxon>
        <taxon>Bacillaceae</taxon>
        <taxon>Bacillus</taxon>
        <taxon>Bacillus cereus group</taxon>
    </lineage>
</organism>
<reference evidence="3 4" key="1">
    <citation type="journal article" date="2019" name="Environ. Microbiol.">
        <title>An active ?-lactamase is a part of an orchestrated cell wall stress resistance network of Bacillus subtilis and related rhizosphere species.</title>
        <authorList>
            <person name="Bucher T."/>
            <person name="Keren-Paz A."/>
            <person name="Hausser J."/>
            <person name="Olender T."/>
            <person name="Cytryn E."/>
            <person name="Kolodkin-Gal I."/>
        </authorList>
    </citation>
    <scope>NUCLEOTIDE SEQUENCE [LARGE SCALE GENOMIC DNA]</scope>
    <source>
        <strain evidence="3 4">I186</strain>
    </source>
</reference>
<dbReference type="InterPro" id="IPR036388">
    <property type="entry name" value="WH-like_DNA-bd_sf"/>
</dbReference>
<dbReference type="GO" id="GO:0003676">
    <property type="term" value="F:nucleic acid binding"/>
    <property type="evidence" value="ECO:0007669"/>
    <property type="project" value="InterPro"/>
</dbReference>
<keyword evidence="3" id="KW-0540">Nuclease</keyword>
<dbReference type="InterPro" id="IPR014833">
    <property type="entry name" value="TnsA_N"/>
</dbReference>
<dbReference type="GO" id="GO:0004519">
    <property type="term" value="F:endonuclease activity"/>
    <property type="evidence" value="ECO:0007669"/>
    <property type="project" value="UniProtKB-KW"/>
</dbReference>
<dbReference type="EMBL" id="SZOD01000108">
    <property type="protein sequence ID" value="TKI86646.1"/>
    <property type="molecule type" value="Genomic_DNA"/>
</dbReference>
<dbReference type="Proteomes" id="UP000305524">
    <property type="component" value="Unassembled WGS sequence"/>
</dbReference>
<dbReference type="Pfam" id="PF08722">
    <property type="entry name" value="Tn7_TnsA-like_N"/>
    <property type="match status" value="1"/>
</dbReference>
<dbReference type="RefSeq" id="WP_137057096.1">
    <property type="nucleotide sequence ID" value="NZ_SZOD01000108.1"/>
</dbReference>
<comment type="caution">
    <text evidence="3">The sequence shown here is derived from an EMBL/GenBank/DDBJ whole genome shotgun (WGS) entry which is preliminary data.</text>
</comment>
<feature type="domain" description="TnsA endonuclease C-terminal" evidence="1">
    <location>
        <begin position="170"/>
        <end position="249"/>
    </location>
</feature>
<dbReference type="Pfam" id="PF08721">
    <property type="entry name" value="Tn7_Tnp_TnsA_C"/>
    <property type="match status" value="1"/>
</dbReference>
<dbReference type="AlphaFoldDB" id="A0A4U3ADU4"/>
<evidence type="ECO:0000313" key="4">
    <source>
        <dbReference type="Proteomes" id="UP000305524"/>
    </source>
</evidence>
<name>A0A4U3ADU4_BACMY</name>
<dbReference type="Gene3D" id="1.10.10.10">
    <property type="entry name" value="Winged helix-like DNA-binding domain superfamily/Winged helix DNA-binding domain"/>
    <property type="match status" value="1"/>
</dbReference>
<dbReference type="InterPro" id="IPR011856">
    <property type="entry name" value="tRNA_endonuc-like_dom_sf"/>
</dbReference>
<evidence type="ECO:0000259" key="1">
    <source>
        <dbReference type="Pfam" id="PF08721"/>
    </source>
</evidence>
<dbReference type="InterPro" id="IPR014832">
    <property type="entry name" value="TnsA_C"/>
</dbReference>
<gene>
    <name evidence="3" type="ORF">FC701_05035</name>
</gene>
<dbReference type="Gene3D" id="3.40.1350.10">
    <property type="match status" value="1"/>
</dbReference>
<protein>
    <submittedName>
        <fullName evidence="3">Heteromeric transposase endonuclease subunit TnsA</fullName>
    </submittedName>
</protein>
<keyword evidence="3" id="KW-0255">Endonuclease</keyword>
<proteinExistence type="predicted"/>
<accession>A0A4U3ADU4</accession>
<evidence type="ECO:0000313" key="3">
    <source>
        <dbReference type="EMBL" id="TKI86646.1"/>
    </source>
</evidence>
<evidence type="ECO:0000259" key="2">
    <source>
        <dbReference type="Pfam" id="PF08722"/>
    </source>
</evidence>